<keyword evidence="3" id="KW-1185">Reference proteome</keyword>
<comment type="caution">
    <text evidence="2">The sequence shown here is derived from an EMBL/GenBank/DDBJ whole genome shotgun (WGS) entry which is preliminary data.</text>
</comment>
<protein>
    <submittedName>
        <fullName evidence="2">DUF4332 domain-containing protein</fullName>
    </submittedName>
</protein>
<accession>A0ABV2T6H6</accession>
<evidence type="ECO:0000313" key="3">
    <source>
        <dbReference type="Proteomes" id="UP001549749"/>
    </source>
</evidence>
<dbReference type="Pfam" id="PF14229">
    <property type="entry name" value="DUF4332"/>
    <property type="match status" value="1"/>
</dbReference>
<dbReference type="RefSeq" id="WP_354661272.1">
    <property type="nucleotide sequence ID" value="NZ_JBEXAC010000002.1"/>
</dbReference>
<dbReference type="InterPro" id="IPR025567">
    <property type="entry name" value="DUF4332"/>
</dbReference>
<feature type="domain" description="DUF4332" evidence="1">
    <location>
        <begin position="10"/>
        <end position="128"/>
    </location>
</feature>
<proteinExistence type="predicted"/>
<name>A0ABV2T6H6_9BACT</name>
<gene>
    <name evidence="2" type="ORF">ABR189_14685</name>
</gene>
<organism evidence="2 3">
    <name type="scientific">Chitinophaga defluvii</name>
    <dbReference type="NCBI Taxonomy" id="3163343"/>
    <lineage>
        <taxon>Bacteria</taxon>
        <taxon>Pseudomonadati</taxon>
        <taxon>Bacteroidota</taxon>
        <taxon>Chitinophagia</taxon>
        <taxon>Chitinophagales</taxon>
        <taxon>Chitinophagaceae</taxon>
        <taxon>Chitinophaga</taxon>
    </lineage>
</organism>
<dbReference type="Proteomes" id="UP001549749">
    <property type="component" value="Unassembled WGS sequence"/>
</dbReference>
<dbReference type="EMBL" id="JBEXAC010000002">
    <property type="protein sequence ID" value="MET6998628.1"/>
    <property type="molecule type" value="Genomic_DNA"/>
</dbReference>
<evidence type="ECO:0000259" key="1">
    <source>
        <dbReference type="Pfam" id="PF14229"/>
    </source>
</evidence>
<sequence length="134" mass="14664">MSHPVHEIMSISPYYASKLQAQGIDTLQQLAAAAGTEADRALLITATGIPESLILKWMHHTALLDISGMDDQLAELLETAGVYTVSQLNTQDPANLYSRIQLINDLRHVSNHVPSLPELTHMITESRQQAVIPG</sequence>
<dbReference type="Gene3D" id="1.10.150.20">
    <property type="entry name" value="5' to 3' exonuclease, C-terminal subdomain"/>
    <property type="match status" value="1"/>
</dbReference>
<evidence type="ECO:0000313" key="2">
    <source>
        <dbReference type="EMBL" id="MET6998628.1"/>
    </source>
</evidence>
<reference evidence="2 3" key="1">
    <citation type="submission" date="2024-06" db="EMBL/GenBank/DDBJ databases">
        <title>Chitinophaga defluvii sp. nov., isolated from municipal sewage.</title>
        <authorList>
            <person name="Zhang L."/>
        </authorList>
    </citation>
    <scope>NUCLEOTIDE SEQUENCE [LARGE SCALE GENOMIC DNA]</scope>
    <source>
        <strain evidence="2 3">H8</strain>
    </source>
</reference>